<comment type="caution">
    <text evidence="2">The sequence shown here is derived from an EMBL/GenBank/DDBJ whole genome shotgun (WGS) entry which is preliminary data.</text>
</comment>
<protein>
    <submittedName>
        <fullName evidence="2">Uncharacterized protein</fullName>
    </submittedName>
</protein>
<evidence type="ECO:0000313" key="3">
    <source>
        <dbReference type="Proteomes" id="UP001595712"/>
    </source>
</evidence>
<reference evidence="3" key="1">
    <citation type="journal article" date="2019" name="Int. J. Syst. Evol. Microbiol.">
        <title>The Global Catalogue of Microorganisms (GCM) 10K type strain sequencing project: providing services to taxonomists for standard genome sequencing and annotation.</title>
        <authorList>
            <consortium name="The Broad Institute Genomics Platform"/>
            <consortium name="The Broad Institute Genome Sequencing Center for Infectious Disease"/>
            <person name="Wu L."/>
            <person name="Ma J."/>
        </authorList>
    </citation>
    <scope>NUCLEOTIDE SEQUENCE [LARGE SCALE GENOMIC DNA]</scope>
    <source>
        <strain evidence="3">CGMCC 4.7396</strain>
    </source>
</reference>
<feature type="region of interest" description="Disordered" evidence="1">
    <location>
        <begin position="84"/>
        <end position="114"/>
    </location>
</feature>
<accession>A0ABV7Q998</accession>
<keyword evidence="3" id="KW-1185">Reference proteome</keyword>
<feature type="compositionally biased region" description="Gly residues" evidence="1">
    <location>
        <begin position="85"/>
        <end position="95"/>
    </location>
</feature>
<gene>
    <name evidence="2" type="ORF">ACFO8M_26445</name>
</gene>
<sequence>MASLDALSEAIRSSLDLVRHLATSIAASRDQAAEVRDRLAALGVERGSTQIHTSVQRIEEGQAQAGAIADRLASALAAVDAARAGAGGASGGGGQPPSARTAASGPAASTEPTRVGKRHLLNRIGLNSPAKEKNTVVLPRVDTDRDIAAIKSGHARHLRDNLYEVNDRIYGLETPSGTVYPVKGDGFVAMDKLQFTALKGLVAYNGDRGAAEQDPKIARFRRHMTDETWEHARRVFEQGQGRA</sequence>
<evidence type="ECO:0000313" key="2">
    <source>
        <dbReference type="EMBL" id="MFC3496035.1"/>
    </source>
</evidence>
<proteinExistence type="predicted"/>
<organism evidence="2 3">
    <name type="scientific">Glycomyces rhizosphaerae</name>
    <dbReference type="NCBI Taxonomy" id="2054422"/>
    <lineage>
        <taxon>Bacteria</taxon>
        <taxon>Bacillati</taxon>
        <taxon>Actinomycetota</taxon>
        <taxon>Actinomycetes</taxon>
        <taxon>Glycomycetales</taxon>
        <taxon>Glycomycetaceae</taxon>
        <taxon>Glycomyces</taxon>
    </lineage>
</organism>
<name>A0ABV7Q998_9ACTN</name>
<dbReference type="RefSeq" id="WP_387981061.1">
    <property type="nucleotide sequence ID" value="NZ_JBHRWO010000023.1"/>
</dbReference>
<dbReference type="EMBL" id="JBHRWO010000023">
    <property type="protein sequence ID" value="MFC3496035.1"/>
    <property type="molecule type" value="Genomic_DNA"/>
</dbReference>
<dbReference type="Proteomes" id="UP001595712">
    <property type="component" value="Unassembled WGS sequence"/>
</dbReference>
<evidence type="ECO:0000256" key="1">
    <source>
        <dbReference type="SAM" id="MobiDB-lite"/>
    </source>
</evidence>